<feature type="transmembrane region" description="Helical" evidence="9">
    <location>
        <begin position="36"/>
        <end position="54"/>
    </location>
</feature>
<proteinExistence type="predicted"/>
<evidence type="ECO:0000256" key="2">
    <source>
        <dbReference type="ARBA" id="ARBA00004829"/>
    </source>
</evidence>
<evidence type="ECO:0000256" key="3">
    <source>
        <dbReference type="ARBA" id="ARBA00022692"/>
    </source>
</evidence>
<dbReference type="InterPro" id="IPR017825">
    <property type="entry name" value="Lycopene_cyclase_dom"/>
</dbReference>
<dbReference type="RefSeq" id="WP_147825643.1">
    <property type="nucleotide sequence ID" value="NZ_BAAARG010000002.1"/>
</dbReference>
<keyword evidence="12" id="KW-1185">Reference proteome</keyword>
<dbReference type="Proteomes" id="UP000321196">
    <property type="component" value="Unassembled WGS sequence"/>
</dbReference>
<keyword evidence="7" id="KW-0413">Isomerase</keyword>
<evidence type="ECO:0000313" key="11">
    <source>
        <dbReference type="EMBL" id="TXK04508.1"/>
    </source>
</evidence>
<evidence type="ECO:0000259" key="10">
    <source>
        <dbReference type="Pfam" id="PF18916"/>
    </source>
</evidence>
<evidence type="ECO:0000313" key="12">
    <source>
        <dbReference type="Proteomes" id="UP000321196"/>
    </source>
</evidence>
<dbReference type="AlphaFoldDB" id="A0A5C8HLZ4"/>
<feature type="transmembrane region" description="Helical" evidence="9">
    <location>
        <begin position="83"/>
        <end position="100"/>
    </location>
</feature>
<keyword evidence="5 9" id="KW-1133">Transmembrane helix</keyword>
<evidence type="ECO:0000256" key="4">
    <source>
        <dbReference type="ARBA" id="ARBA00022746"/>
    </source>
</evidence>
<feature type="domain" description="Lycopene cyclase" evidence="10">
    <location>
        <begin position="10"/>
        <end position="97"/>
    </location>
</feature>
<dbReference type="GO" id="GO:0016872">
    <property type="term" value="F:intramolecular lyase activity"/>
    <property type="evidence" value="ECO:0007669"/>
    <property type="project" value="InterPro"/>
</dbReference>
<sequence>MNPFAAYPVATLLTMLAVVLIEVLWLRTGVFRSAQYWVAMAIMFAFQVPVDGWLTKLSDPIVMYNPETTLGLRFPWDIPIEDFGFGFAMLTLTIIVWKALGRRRSATEPGARQRATEPGARQRGSRTER</sequence>
<dbReference type="GO" id="GO:0016117">
    <property type="term" value="P:carotenoid biosynthetic process"/>
    <property type="evidence" value="ECO:0007669"/>
    <property type="project" value="UniProtKB-KW"/>
</dbReference>
<dbReference type="Pfam" id="PF18916">
    <property type="entry name" value="Lycopene_cyc"/>
    <property type="match status" value="1"/>
</dbReference>
<accession>A0A5C8HLZ4</accession>
<name>A0A5C8HLZ4_9MICO</name>
<dbReference type="NCBIfam" id="TIGR03462">
    <property type="entry name" value="CarR_dom_SF"/>
    <property type="match status" value="1"/>
</dbReference>
<evidence type="ECO:0000256" key="1">
    <source>
        <dbReference type="ARBA" id="ARBA00004141"/>
    </source>
</evidence>
<gene>
    <name evidence="11" type="ORF">FVP60_07405</name>
</gene>
<protein>
    <submittedName>
        <fullName evidence="11">Lycopene cyclase domain-containing protein</fullName>
    </submittedName>
</protein>
<dbReference type="EMBL" id="VRSW01000002">
    <property type="protein sequence ID" value="TXK04508.1"/>
    <property type="molecule type" value="Genomic_DNA"/>
</dbReference>
<comment type="caution">
    <text evidence="11">The sequence shown here is derived from an EMBL/GenBank/DDBJ whole genome shotgun (WGS) entry which is preliminary data.</text>
</comment>
<dbReference type="GO" id="GO:0045436">
    <property type="term" value="F:lycopene beta cyclase activity"/>
    <property type="evidence" value="ECO:0007669"/>
    <property type="project" value="UniProtKB-ARBA"/>
</dbReference>
<comment type="subcellular location">
    <subcellularLocation>
        <location evidence="1">Membrane</location>
        <topology evidence="1">Multi-pass membrane protein</topology>
    </subcellularLocation>
</comment>
<keyword evidence="4" id="KW-0125">Carotenoid biosynthesis</keyword>
<evidence type="ECO:0000256" key="8">
    <source>
        <dbReference type="SAM" id="MobiDB-lite"/>
    </source>
</evidence>
<keyword evidence="3 9" id="KW-0812">Transmembrane</keyword>
<evidence type="ECO:0000256" key="6">
    <source>
        <dbReference type="ARBA" id="ARBA00023136"/>
    </source>
</evidence>
<comment type="pathway">
    <text evidence="2">Carotenoid biosynthesis.</text>
</comment>
<organism evidence="11 12">
    <name type="scientific">Microbacterium mitrae</name>
    <dbReference type="NCBI Taxonomy" id="664640"/>
    <lineage>
        <taxon>Bacteria</taxon>
        <taxon>Bacillati</taxon>
        <taxon>Actinomycetota</taxon>
        <taxon>Actinomycetes</taxon>
        <taxon>Micrococcales</taxon>
        <taxon>Microbacteriaceae</taxon>
        <taxon>Microbacterium</taxon>
    </lineage>
</organism>
<dbReference type="OrthoDB" id="3402548at2"/>
<evidence type="ECO:0000256" key="5">
    <source>
        <dbReference type="ARBA" id="ARBA00022989"/>
    </source>
</evidence>
<evidence type="ECO:0000256" key="7">
    <source>
        <dbReference type="ARBA" id="ARBA00023235"/>
    </source>
</evidence>
<dbReference type="GO" id="GO:0016020">
    <property type="term" value="C:membrane"/>
    <property type="evidence" value="ECO:0007669"/>
    <property type="project" value="UniProtKB-SubCell"/>
</dbReference>
<reference evidence="11 12" key="1">
    <citation type="submission" date="2019-08" db="EMBL/GenBank/DDBJ databases">
        <authorList>
            <person name="Dong K."/>
        </authorList>
    </citation>
    <scope>NUCLEOTIDE SEQUENCE [LARGE SCALE GENOMIC DNA]</scope>
    <source>
        <strain evidence="11 12">M4-8</strain>
    </source>
</reference>
<feature type="region of interest" description="Disordered" evidence="8">
    <location>
        <begin position="103"/>
        <end position="129"/>
    </location>
</feature>
<keyword evidence="6 9" id="KW-0472">Membrane</keyword>
<feature type="transmembrane region" description="Helical" evidence="9">
    <location>
        <begin position="6"/>
        <end position="24"/>
    </location>
</feature>
<evidence type="ECO:0000256" key="9">
    <source>
        <dbReference type="SAM" id="Phobius"/>
    </source>
</evidence>